<dbReference type="Gene3D" id="3.30.9.10">
    <property type="entry name" value="D-Amino Acid Oxidase, subunit A, domain 2"/>
    <property type="match status" value="1"/>
</dbReference>
<organism evidence="3 4">
    <name type="scientific">Wallemia mellicola</name>
    <dbReference type="NCBI Taxonomy" id="1708541"/>
    <lineage>
        <taxon>Eukaryota</taxon>
        <taxon>Fungi</taxon>
        <taxon>Dikarya</taxon>
        <taxon>Basidiomycota</taxon>
        <taxon>Wallemiomycotina</taxon>
        <taxon>Wallemiomycetes</taxon>
        <taxon>Wallemiales</taxon>
        <taxon>Wallemiaceae</taxon>
        <taxon>Wallemia</taxon>
    </lineage>
</organism>
<dbReference type="InterPro" id="IPR000719">
    <property type="entry name" value="Prot_kinase_dom"/>
</dbReference>
<dbReference type="Pfam" id="PF00069">
    <property type="entry name" value="Pkinase"/>
    <property type="match status" value="1"/>
</dbReference>
<dbReference type="PROSITE" id="PS50011">
    <property type="entry name" value="PROTEIN_KINASE_DOM"/>
    <property type="match status" value="1"/>
</dbReference>
<dbReference type="PANTHER" id="PTHR13847:SF150">
    <property type="entry name" value="OXIDOREDUCTASE TDA3-RELATED"/>
    <property type="match status" value="1"/>
</dbReference>
<evidence type="ECO:0000313" key="4">
    <source>
        <dbReference type="Proteomes" id="UP000310685"/>
    </source>
</evidence>
<dbReference type="AlphaFoldDB" id="A0A4T0M444"/>
<dbReference type="SUPFAM" id="SSF51905">
    <property type="entry name" value="FAD/NAD(P)-binding domain"/>
    <property type="match status" value="1"/>
</dbReference>
<dbReference type="InterPro" id="IPR006076">
    <property type="entry name" value="FAD-dep_OxRdtase"/>
</dbReference>
<proteinExistence type="predicted"/>
<dbReference type="Proteomes" id="UP000310685">
    <property type="component" value="Unassembled WGS sequence"/>
</dbReference>
<dbReference type="SUPFAM" id="SSF56112">
    <property type="entry name" value="Protein kinase-like (PK-like)"/>
    <property type="match status" value="1"/>
</dbReference>
<name>A0A4T0M444_9BASI</name>
<dbReference type="EMBL" id="SPRC01000034">
    <property type="protein sequence ID" value="TIB77403.1"/>
    <property type="molecule type" value="Genomic_DNA"/>
</dbReference>
<comment type="caution">
    <text evidence="3">The sequence shown here is derived from an EMBL/GenBank/DDBJ whole genome shotgun (WGS) entry which is preliminary data.</text>
</comment>
<protein>
    <submittedName>
        <fullName evidence="3">Kinase-like protein</fullName>
    </submittedName>
</protein>
<dbReference type="InterPro" id="IPR011009">
    <property type="entry name" value="Kinase-like_dom_sf"/>
</dbReference>
<feature type="region of interest" description="Disordered" evidence="1">
    <location>
        <begin position="598"/>
        <end position="617"/>
    </location>
</feature>
<dbReference type="GO" id="GO:0005524">
    <property type="term" value="F:ATP binding"/>
    <property type="evidence" value="ECO:0007669"/>
    <property type="project" value="InterPro"/>
</dbReference>
<keyword evidence="3" id="KW-0418">Kinase</keyword>
<dbReference type="Gene3D" id="3.30.200.20">
    <property type="entry name" value="Phosphorylase Kinase, domain 1"/>
    <property type="match status" value="1"/>
</dbReference>
<evidence type="ECO:0000256" key="1">
    <source>
        <dbReference type="SAM" id="MobiDB-lite"/>
    </source>
</evidence>
<dbReference type="PANTHER" id="PTHR13847">
    <property type="entry name" value="SARCOSINE DEHYDROGENASE-RELATED"/>
    <property type="match status" value="1"/>
</dbReference>
<dbReference type="Gene3D" id="1.10.510.10">
    <property type="entry name" value="Transferase(Phosphotransferase) domain 1"/>
    <property type="match status" value="1"/>
</dbReference>
<dbReference type="GO" id="GO:0004672">
    <property type="term" value="F:protein kinase activity"/>
    <property type="evidence" value="ECO:0007669"/>
    <property type="project" value="InterPro"/>
</dbReference>
<dbReference type="GO" id="GO:0005829">
    <property type="term" value="C:cytosol"/>
    <property type="evidence" value="ECO:0007669"/>
    <property type="project" value="GOC"/>
</dbReference>
<feature type="domain" description="Protein kinase" evidence="2">
    <location>
        <begin position="378"/>
        <end position="665"/>
    </location>
</feature>
<dbReference type="Pfam" id="PF01266">
    <property type="entry name" value="DAO"/>
    <property type="match status" value="1"/>
</dbReference>
<dbReference type="GO" id="GO:0005770">
    <property type="term" value="C:late endosome"/>
    <property type="evidence" value="ECO:0007669"/>
    <property type="project" value="TreeGrafter"/>
</dbReference>
<gene>
    <name evidence="3" type="ORF">E3Q22_03032</name>
</gene>
<dbReference type="SMART" id="SM00220">
    <property type="entry name" value="S_TKc"/>
    <property type="match status" value="1"/>
</dbReference>
<accession>A0A4T0M444</accession>
<dbReference type="Gene3D" id="3.50.50.60">
    <property type="entry name" value="FAD/NAD(P)-binding domain"/>
    <property type="match status" value="1"/>
</dbReference>
<dbReference type="InterPro" id="IPR036188">
    <property type="entry name" value="FAD/NAD-bd_sf"/>
</dbReference>
<sequence>MAKSIVVIGGGIVGSSTAYYLSKHSGYTPGKDKITILESTSVASAASGKSGGFLAEDWHGPDTASLAELSFSLHKELADTYDGVNNWEYRPVNALSLLGQVGPKKGKLDESKKKGAHWLNDNIVDKCTVMGTPPSTAQVTPEALVKTLAEHSKADIVIASPVKISRDNDGKISSVRAETREGDNIEISATDIVLTAGPWTGRVAEKLLTPAEAKKCRVDGQRAHSIIVRPSQGRELSNHCLFTMVKERSTTHEPEIYCRPKGTAYICGAGDSVALPDDASQVVPSKSAIAELKAQSALISDYFNETMSVEKEQACYLPISSSHSPIIGKVSEGIYIGAGHSVWGITNGPGTDNDLNEDNPETLIAPGILEGRALSIDEDTLEPLTEGRHGLLYRCQRKIDDNIGGIQGWIALKAINVFINKKRLPHDALRESFILARTHHPNIISLLNAYESDRIYVLALPLQPLPLSMILSYPDFVPSFSPFSHIARSIIYQLLLAIEYLHSDEVGIAHRDVNPSNVAVDGNGCVKLLDFGVAFEYGCGMEDEHPNGGMYFELATGAYRAPELLFGSRAYDARSTDLWSLGVTLSTFFSHLTSYNCSTSPRTNSTSSISSSISTSSQGGLVRLDAPITLPGLPDMSTRRQSFHKVQNQSRWSRKTLFDASHGEIGLASSILSVRGPITDDSWPVSKVFYYKEFN</sequence>
<dbReference type="CDD" id="cd00180">
    <property type="entry name" value="PKc"/>
    <property type="match status" value="1"/>
</dbReference>
<reference evidence="3 4" key="1">
    <citation type="submission" date="2019-03" db="EMBL/GenBank/DDBJ databases">
        <title>Sequencing 25 genomes of Wallemia mellicola.</title>
        <authorList>
            <person name="Gostincar C."/>
        </authorList>
    </citation>
    <scope>NUCLEOTIDE SEQUENCE [LARGE SCALE GENOMIC DNA]</scope>
    <source>
        <strain evidence="3 4">EXF-6152</strain>
    </source>
</reference>
<evidence type="ECO:0000313" key="3">
    <source>
        <dbReference type="EMBL" id="TIB77403.1"/>
    </source>
</evidence>
<dbReference type="GO" id="GO:0042147">
    <property type="term" value="P:retrograde transport, endosome to Golgi"/>
    <property type="evidence" value="ECO:0007669"/>
    <property type="project" value="TreeGrafter"/>
</dbReference>
<evidence type="ECO:0000259" key="2">
    <source>
        <dbReference type="PROSITE" id="PS50011"/>
    </source>
</evidence>
<keyword evidence="3" id="KW-0808">Transferase</keyword>